<dbReference type="RefSeq" id="WP_259258102.1">
    <property type="nucleotide sequence ID" value="NZ_JANTZM010000007.1"/>
</dbReference>
<gene>
    <name evidence="1" type="ORF">GGP99_001577</name>
</gene>
<comment type="caution">
    <text evidence="1">The sequence shown here is derived from an EMBL/GenBank/DDBJ whole genome shotgun (WGS) entry which is preliminary data.</text>
</comment>
<organism evidence="1 2">
    <name type="scientific">Salinibacter ruber</name>
    <dbReference type="NCBI Taxonomy" id="146919"/>
    <lineage>
        <taxon>Bacteria</taxon>
        <taxon>Pseudomonadati</taxon>
        <taxon>Rhodothermota</taxon>
        <taxon>Rhodothermia</taxon>
        <taxon>Rhodothermales</taxon>
        <taxon>Salinibacteraceae</taxon>
        <taxon>Salinibacter</taxon>
    </lineage>
</organism>
<dbReference type="EMBL" id="JANTZM010000007">
    <property type="protein sequence ID" value="MCS4157613.1"/>
    <property type="molecule type" value="Genomic_DNA"/>
</dbReference>
<name>A0AAW5P7K6_9BACT</name>
<evidence type="ECO:0000313" key="2">
    <source>
        <dbReference type="Proteomes" id="UP001155110"/>
    </source>
</evidence>
<evidence type="ECO:0000313" key="1">
    <source>
        <dbReference type="EMBL" id="MCS4157613.1"/>
    </source>
</evidence>
<dbReference type="Proteomes" id="UP001155110">
    <property type="component" value="Unassembled WGS sequence"/>
</dbReference>
<accession>A0AAW5P7K6</accession>
<protein>
    <submittedName>
        <fullName evidence="1">Holliday junction resolvase</fullName>
    </submittedName>
</protein>
<dbReference type="AlphaFoldDB" id="A0AAW5P7K6"/>
<proteinExistence type="predicted"/>
<reference evidence="1" key="1">
    <citation type="submission" date="2022-08" db="EMBL/GenBank/DDBJ databases">
        <title>Genomic Encyclopedia of Type Strains, Phase V (KMG-V): Genome sequencing to study the core and pangenomes of soil and plant-associated prokaryotes.</title>
        <authorList>
            <person name="Whitman W."/>
        </authorList>
    </citation>
    <scope>NUCLEOTIDE SEQUENCE</scope>
    <source>
        <strain evidence="1">SP3002</strain>
    </source>
</reference>
<sequence>MSHPSARKGKDYEREVVDKLGTASVEAERTWGSDGRSRGLDEEVDLVVHGVLHFQLKRPADVPSYLYPPDASSASLITDEKEGTDYAVLWLKPHVMRMLQLEPISPEVQRSSRHTVGNQWAPDEVVHGQIIREDYKPDSDLVVFRAGTLRRLLSSVREHSQAD</sequence>